<dbReference type="InterPro" id="IPR049220">
    <property type="entry name" value="DUF6868"/>
</dbReference>
<dbReference type="RefSeq" id="WP_136065207.1">
    <property type="nucleotide sequence ID" value="NZ_CAAHFH010000003.1"/>
</dbReference>
<dbReference type="EMBL" id="CAAHFH010000003">
    <property type="protein sequence ID" value="VGO23112.1"/>
    <property type="molecule type" value="Genomic_DNA"/>
</dbReference>
<dbReference type="Proteomes" id="UP000346198">
    <property type="component" value="Unassembled WGS sequence"/>
</dbReference>
<dbReference type="Pfam" id="PF21742">
    <property type="entry name" value="DUF6868"/>
    <property type="match status" value="1"/>
</dbReference>
<sequence length="80" mass="9209">MNVVMLKEFFGWMTVINLGLFIFSAVMCMFARGMIQRTHGKLFCLSDEAINAFVYGYIGIYKILFIVFNLVPWLALVIMS</sequence>
<name>A0A6C2US03_9BACT</name>
<gene>
    <name evidence="3" type="ORF">SCARR_05215</name>
</gene>
<keyword evidence="1" id="KW-1133">Transmembrane helix</keyword>
<proteinExistence type="predicted"/>
<keyword evidence="4" id="KW-1185">Reference proteome</keyword>
<feature type="transmembrane region" description="Helical" evidence="1">
    <location>
        <begin position="52"/>
        <end position="79"/>
    </location>
</feature>
<keyword evidence="1" id="KW-0812">Transmembrane</keyword>
<dbReference type="AlphaFoldDB" id="A0A6C2US03"/>
<feature type="domain" description="DUF6868" evidence="2">
    <location>
        <begin position="1"/>
        <end position="79"/>
    </location>
</feature>
<evidence type="ECO:0000313" key="4">
    <source>
        <dbReference type="Proteomes" id="UP000346198"/>
    </source>
</evidence>
<evidence type="ECO:0000256" key="1">
    <source>
        <dbReference type="SAM" id="Phobius"/>
    </source>
</evidence>
<keyword evidence="1" id="KW-0472">Membrane</keyword>
<evidence type="ECO:0000259" key="2">
    <source>
        <dbReference type="Pfam" id="PF21742"/>
    </source>
</evidence>
<organism evidence="3 4">
    <name type="scientific">Pontiella sulfatireligans</name>
    <dbReference type="NCBI Taxonomy" id="2750658"/>
    <lineage>
        <taxon>Bacteria</taxon>
        <taxon>Pseudomonadati</taxon>
        <taxon>Kiritimatiellota</taxon>
        <taxon>Kiritimatiellia</taxon>
        <taxon>Kiritimatiellales</taxon>
        <taxon>Pontiellaceae</taxon>
        <taxon>Pontiella</taxon>
    </lineage>
</organism>
<protein>
    <recommendedName>
        <fullName evidence="2">DUF6868 domain-containing protein</fullName>
    </recommendedName>
</protein>
<accession>A0A6C2US03</accession>
<reference evidence="3 4" key="1">
    <citation type="submission" date="2019-04" db="EMBL/GenBank/DDBJ databases">
        <authorList>
            <person name="Van Vliet M D."/>
        </authorList>
    </citation>
    <scope>NUCLEOTIDE SEQUENCE [LARGE SCALE GENOMIC DNA]</scope>
    <source>
        <strain evidence="3 4">F21</strain>
    </source>
</reference>
<evidence type="ECO:0000313" key="3">
    <source>
        <dbReference type="EMBL" id="VGO23112.1"/>
    </source>
</evidence>
<feature type="transmembrane region" description="Helical" evidence="1">
    <location>
        <begin position="12"/>
        <end position="31"/>
    </location>
</feature>